<dbReference type="Gene3D" id="2.40.160.50">
    <property type="entry name" value="membrane protein fhac: a member of the omp85/tpsb transporter family"/>
    <property type="match status" value="1"/>
</dbReference>
<evidence type="ECO:0000256" key="5">
    <source>
        <dbReference type="SAM" id="SignalP"/>
    </source>
</evidence>
<keyword evidence="3" id="KW-0998">Cell outer membrane</keyword>
<dbReference type="PANTHER" id="PTHR34597">
    <property type="entry name" value="SLR1661 PROTEIN"/>
    <property type="match status" value="1"/>
</dbReference>
<feature type="chain" id="PRO_5047268371" evidence="5">
    <location>
        <begin position="24"/>
        <end position="623"/>
    </location>
</feature>
<accession>A0ABX0FSZ7</accession>
<dbReference type="PANTHER" id="PTHR34597:SF1">
    <property type="entry name" value="HEME_HEMOPEXIN TRANSPORTER PROTEIN HUXB"/>
    <property type="match status" value="1"/>
</dbReference>
<reference evidence="8 9" key="1">
    <citation type="submission" date="2020-01" db="EMBL/GenBank/DDBJ databases">
        <authorList>
            <person name="Lee S.D."/>
        </authorList>
    </citation>
    <scope>NUCLEOTIDE SEQUENCE [LARGE SCALE GENOMIC DNA]</scope>
    <source>
        <strain evidence="8 9">SAP-35</strain>
    </source>
</reference>
<dbReference type="Proteomes" id="UP000666369">
    <property type="component" value="Unassembled WGS sequence"/>
</dbReference>
<feature type="domain" description="Haemolysin activator HlyB C-terminal" evidence="6">
    <location>
        <begin position="271"/>
        <end position="565"/>
    </location>
</feature>
<feature type="compositionally biased region" description="Pro residues" evidence="4">
    <location>
        <begin position="44"/>
        <end position="125"/>
    </location>
</feature>
<dbReference type="EMBL" id="JAADJT010000014">
    <property type="protein sequence ID" value="NGZ87804.1"/>
    <property type="molecule type" value="Genomic_DNA"/>
</dbReference>
<feature type="signal peptide" evidence="5">
    <location>
        <begin position="1"/>
        <end position="23"/>
    </location>
</feature>
<keyword evidence="5" id="KW-0732">Signal</keyword>
<dbReference type="Gene3D" id="3.10.20.310">
    <property type="entry name" value="membrane protein fhac"/>
    <property type="match status" value="1"/>
</dbReference>
<feature type="region of interest" description="Disordered" evidence="4">
    <location>
        <begin position="13"/>
        <end position="130"/>
    </location>
</feature>
<dbReference type="InterPro" id="IPR051544">
    <property type="entry name" value="TPS_OM_transporter"/>
</dbReference>
<gene>
    <name evidence="8" type="ORF">GW587_26535</name>
</gene>
<keyword evidence="1" id="KW-1134">Transmembrane beta strand</keyword>
<evidence type="ECO:0000259" key="6">
    <source>
        <dbReference type="Pfam" id="PF03865"/>
    </source>
</evidence>
<evidence type="ECO:0000256" key="2">
    <source>
        <dbReference type="ARBA" id="ARBA00022692"/>
    </source>
</evidence>
<dbReference type="RefSeq" id="WP_166107917.1">
    <property type="nucleotide sequence ID" value="NZ_JAADJT010000014.1"/>
</dbReference>
<keyword evidence="2" id="KW-0812">Transmembrane</keyword>
<reference evidence="9" key="2">
    <citation type="submission" date="2023-07" db="EMBL/GenBank/DDBJ databases">
        <title>Duganella aceri sp. nov., isolated from tree sap.</title>
        <authorList>
            <person name="Kim I.S."/>
        </authorList>
    </citation>
    <scope>NUCLEOTIDE SEQUENCE [LARGE SCALE GENOMIC DNA]</scope>
    <source>
        <strain evidence="9">SAP-35</strain>
    </source>
</reference>
<organism evidence="8 9">
    <name type="scientific">Duganella aceris</name>
    <dbReference type="NCBI Taxonomy" id="2703883"/>
    <lineage>
        <taxon>Bacteria</taxon>
        <taxon>Pseudomonadati</taxon>
        <taxon>Pseudomonadota</taxon>
        <taxon>Betaproteobacteria</taxon>
        <taxon>Burkholderiales</taxon>
        <taxon>Oxalobacteraceae</taxon>
        <taxon>Telluria group</taxon>
        <taxon>Duganella</taxon>
    </lineage>
</organism>
<proteinExistence type="predicted"/>
<dbReference type="InterPro" id="IPR005565">
    <property type="entry name" value="Hemolysn_activator_HlyB_C"/>
</dbReference>
<keyword evidence="1" id="KW-0472">Membrane</keyword>
<comment type="caution">
    <text evidence="8">The sequence shown here is derived from an EMBL/GenBank/DDBJ whole genome shotgun (WGS) entry which is preliminary data.</text>
</comment>
<dbReference type="Pfam" id="PF03865">
    <property type="entry name" value="ShlB"/>
    <property type="match status" value="1"/>
</dbReference>
<evidence type="ECO:0000256" key="3">
    <source>
        <dbReference type="ARBA" id="ARBA00023237"/>
    </source>
</evidence>
<dbReference type="InterPro" id="IPR013686">
    <property type="entry name" value="Polypept-transport_assoc_ShlB"/>
</dbReference>
<protein>
    <submittedName>
        <fullName evidence="8">ShlB/FhaC/HecB family hemolysin secretion/activation protein</fullName>
    </submittedName>
</protein>
<evidence type="ECO:0000259" key="7">
    <source>
        <dbReference type="Pfam" id="PF08479"/>
    </source>
</evidence>
<evidence type="ECO:0000313" key="9">
    <source>
        <dbReference type="Proteomes" id="UP000666369"/>
    </source>
</evidence>
<feature type="domain" description="Polypeptide-transport-associated ShlB-type" evidence="7">
    <location>
        <begin position="135"/>
        <end position="208"/>
    </location>
</feature>
<dbReference type="Pfam" id="PF08479">
    <property type="entry name" value="POTRA_2"/>
    <property type="match status" value="1"/>
</dbReference>
<keyword evidence="9" id="KW-1185">Reference proteome</keyword>
<name>A0ABX0FSZ7_9BURK</name>
<evidence type="ECO:0000256" key="4">
    <source>
        <dbReference type="SAM" id="MobiDB-lite"/>
    </source>
</evidence>
<dbReference type="PRINTS" id="PR01217">
    <property type="entry name" value="PRICHEXTENSN"/>
</dbReference>
<evidence type="ECO:0000256" key="1">
    <source>
        <dbReference type="ARBA" id="ARBA00022452"/>
    </source>
</evidence>
<evidence type="ECO:0000313" key="8">
    <source>
        <dbReference type="EMBL" id="NGZ87804.1"/>
    </source>
</evidence>
<sequence>MRRRLALAAVLAHAGATAPSAQAQTRPDAGQVVRELGRPDAAPRLPPPAAPPITLPPDVAPPPSSSPPSPQPTPSLSPPPSQPPQPPQPTPQPQPTPLPSPQPPQPTPSPSPPSPPPGAPTPPSSRPADDTTIAVAGFRISGATAFAPAQLERLLVPWRGRRLTLADLQAAANRIGSHYRDHGYLLARAYLPAQTISDGQVEIAVLEGRIGTVILASPDQALANQARSITERIAPGLPARESDLERMLLALNDSPGIERADAALQPGASVGLTDLVVTLSPGPAVSGELGANNHGNRYTGRHLAGGAVTLNSPAHLGDQFSARFQGSDQRLYYTRLSYRLPLGGSGLVAGAAWTLSRYHLGRDFAALDAHGDARIASLFAYHPLLLTRDLSLTASIAADRKTLHDNVDALSTASDKTITLATAGLSGNLRWRGGSYAFSLAYTGGVLAIQHPEALAADAATARSNGHYAKWSYAMSVSVPVATAWLASAQLNGQYARKNLDSSEKFTLGGADGVRGYPQGEAPADTGILLTLALRRALPMPRAGTGEALLGAFVDAGQVRTNHTPFSADDNRRRLAAIGLSFECPLPAHVQFRSSLAWKLGHRAATSDRDRGLRAWLSATAYF</sequence>